<name>A0A165TFH0_9APHY</name>
<organism evidence="1 2">
    <name type="scientific">Daedalea quercina L-15889</name>
    <dbReference type="NCBI Taxonomy" id="1314783"/>
    <lineage>
        <taxon>Eukaryota</taxon>
        <taxon>Fungi</taxon>
        <taxon>Dikarya</taxon>
        <taxon>Basidiomycota</taxon>
        <taxon>Agaricomycotina</taxon>
        <taxon>Agaricomycetes</taxon>
        <taxon>Polyporales</taxon>
        <taxon>Fomitopsis</taxon>
    </lineage>
</organism>
<protein>
    <recommendedName>
        <fullName evidence="3">F-box domain-containing protein</fullName>
    </recommendedName>
</protein>
<dbReference type="SUPFAM" id="SSF52047">
    <property type="entry name" value="RNI-like"/>
    <property type="match status" value="1"/>
</dbReference>
<dbReference type="Proteomes" id="UP000076727">
    <property type="component" value="Unassembled WGS sequence"/>
</dbReference>
<sequence>MAGARLTANYDVLQEIFQHLYPFIEVEQLQAPERPSNSKWRTSKPERVSLFQAACASRAISECALDVLWSHLTGLEGLFRVFPSLRRQCATDSNTLRGLVLAGHNAEDDWRRFDGYARRVRILDLAWRQDVFSLEIIAYASSFRNGQPLLPSLQWLRITPQGPFEEVLTALIPPSLSRLDICPPAYPFLQEHIGHNSAVEHILLHAISTCTYLEEVEISTRDAEKKLIALGKCDHLNRLHISRLDRSPDTLDVRLMRNWLCAQSLTRLSLELRPDDPAPSATEALVFPLLQVLVVSGCVSSTMVLFFQHCSTPVLSTLKIVTHMGKTAVQERRDLAECLQVVALGARGRDCFRRFILDYSPPWRTEVIAREMPARLPLVDVARPLCALPQLEMVHLSLQIRWGIVPTDADVKEMVPSWPNLLSLQIDYGSYPTHRDVISYTRRGPSFLDIHAKSLVTIAKHCPKLKDLAVLCGSNGLTAATLESCPVSSHQLQNFMLPDVRGKGWSSKLMRLWVVLIERLFPNLVSIKTFTPRPRREQIMFSSPADSLLSELEYRRRSRETESQDTGLSALERIERPRRDDIVLRP</sequence>
<evidence type="ECO:0008006" key="3">
    <source>
        <dbReference type="Google" id="ProtNLM"/>
    </source>
</evidence>
<dbReference type="STRING" id="1314783.A0A165TFH0"/>
<dbReference type="GO" id="GO:0019005">
    <property type="term" value="C:SCF ubiquitin ligase complex"/>
    <property type="evidence" value="ECO:0007669"/>
    <property type="project" value="TreeGrafter"/>
</dbReference>
<dbReference type="OrthoDB" id="2752819at2759"/>
<reference evidence="1 2" key="1">
    <citation type="journal article" date="2016" name="Mol. Biol. Evol.">
        <title>Comparative Genomics of Early-Diverging Mushroom-Forming Fungi Provides Insights into the Origins of Lignocellulose Decay Capabilities.</title>
        <authorList>
            <person name="Nagy L.G."/>
            <person name="Riley R."/>
            <person name="Tritt A."/>
            <person name="Adam C."/>
            <person name="Daum C."/>
            <person name="Floudas D."/>
            <person name="Sun H."/>
            <person name="Yadav J.S."/>
            <person name="Pangilinan J."/>
            <person name="Larsson K.H."/>
            <person name="Matsuura K."/>
            <person name="Barry K."/>
            <person name="Labutti K."/>
            <person name="Kuo R."/>
            <person name="Ohm R.A."/>
            <person name="Bhattacharya S.S."/>
            <person name="Shirouzu T."/>
            <person name="Yoshinaga Y."/>
            <person name="Martin F.M."/>
            <person name="Grigoriev I.V."/>
            <person name="Hibbett D.S."/>
        </authorList>
    </citation>
    <scope>NUCLEOTIDE SEQUENCE [LARGE SCALE GENOMIC DNA]</scope>
    <source>
        <strain evidence="1 2">L-15889</strain>
    </source>
</reference>
<dbReference type="Gene3D" id="3.80.10.10">
    <property type="entry name" value="Ribonuclease Inhibitor"/>
    <property type="match status" value="1"/>
</dbReference>
<evidence type="ECO:0000313" key="1">
    <source>
        <dbReference type="EMBL" id="KZT73358.1"/>
    </source>
</evidence>
<dbReference type="EMBL" id="KV429037">
    <property type="protein sequence ID" value="KZT73358.1"/>
    <property type="molecule type" value="Genomic_DNA"/>
</dbReference>
<dbReference type="PANTHER" id="PTHR13318:SF190">
    <property type="entry name" value="PARTNER OF PAIRED, ISOFORM B"/>
    <property type="match status" value="1"/>
</dbReference>
<evidence type="ECO:0000313" key="2">
    <source>
        <dbReference type="Proteomes" id="UP000076727"/>
    </source>
</evidence>
<gene>
    <name evidence="1" type="ORF">DAEQUDRAFT_808457</name>
</gene>
<dbReference type="AlphaFoldDB" id="A0A165TFH0"/>
<proteinExistence type="predicted"/>
<dbReference type="InterPro" id="IPR032675">
    <property type="entry name" value="LRR_dom_sf"/>
</dbReference>
<dbReference type="PANTHER" id="PTHR13318">
    <property type="entry name" value="PARTNER OF PAIRED, ISOFORM B-RELATED"/>
    <property type="match status" value="1"/>
</dbReference>
<accession>A0A165TFH0</accession>
<dbReference type="GO" id="GO:0031146">
    <property type="term" value="P:SCF-dependent proteasomal ubiquitin-dependent protein catabolic process"/>
    <property type="evidence" value="ECO:0007669"/>
    <property type="project" value="TreeGrafter"/>
</dbReference>
<keyword evidence="2" id="KW-1185">Reference proteome</keyword>